<protein>
    <recommendedName>
        <fullName evidence="1">DUF7770 domain-containing protein</fullName>
    </recommendedName>
</protein>
<evidence type="ECO:0000313" key="2">
    <source>
        <dbReference type="EMBL" id="KKA24800.1"/>
    </source>
</evidence>
<dbReference type="STRING" id="1408163.A0A0F4Z387"/>
<keyword evidence="3" id="KW-1185">Reference proteome</keyword>
<dbReference type="Proteomes" id="UP000053958">
    <property type="component" value="Unassembled WGS sequence"/>
</dbReference>
<name>A0A0F4Z387_RASE3</name>
<evidence type="ECO:0000313" key="3">
    <source>
        <dbReference type="Proteomes" id="UP000053958"/>
    </source>
</evidence>
<dbReference type="GeneID" id="25313510"/>
<dbReference type="Pfam" id="PF24968">
    <property type="entry name" value="DUF7770"/>
    <property type="match status" value="1"/>
</dbReference>
<organism evidence="2 3">
    <name type="scientific">Rasamsonia emersonii (strain ATCC 16479 / CBS 393.64 / IMI 116815)</name>
    <dbReference type="NCBI Taxonomy" id="1408163"/>
    <lineage>
        <taxon>Eukaryota</taxon>
        <taxon>Fungi</taxon>
        <taxon>Dikarya</taxon>
        <taxon>Ascomycota</taxon>
        <taxon>Pezizomycotina</taxon>
        <taxon>Eurotiomycetes</taxon>
        <taxon>Eurotiomycetidae</taxon>
        <taxon>Eurotiales</taxon>
        <taxon>Trichocomaceae</taxon>
        <taxon>Rasamsonia</taxon>
    </lineage>
</organism>
<comment type="caution">
    <text evidence="2">The sequence shown here is derived from an EMBL/GenBank/DDBJ whole genome shotgun (WGS) entry which is preliminary data.</text>
</comment>
<accession>A0A0F4Z387</accession>
<sequence>MYACAYRTDENSTGNSEAHWALLFQYEVEACVRVEMAQGYGANGREGKIHLSNVKPFDASPASNWGGHIVQLFYTRNFPSVQDFIDVIVNEGRERYTFTEEGEGSRFWAATVIKDFTKAKLLPKDSGEEIMKAISFDWSGPNIYDPRPVREGTFG</sequence>
<proteinExistence type="predicted"/>
<dbReference type="EMBL" id="LASV01000048">
    <property type="protein sequence ID" value="KKA24800.1"/>
    <property type="molecule type" value="Genomic_DNA"/>
</dbReference>
<dbReference type="AlphaFoldDB" id="A0A0F4Z387"/>
<evidence type="ECO:0000259" key="1">
    <source>
        <dbReference type="Pfam" id="PF24968"/>
    </source>
</evidence>
<dbReference type="OrthoDB" id="3527137at2759"/>
<reference evidence="2 3" key="1">
    <citation type="submission" date="2015-04" db="EMBL/GenBank/DDBJ databases">
        <authorList>
            <person name="Heijne W.H."/>
            <person name="Fedorova N.D."/>
            <person name="Nierman W.C."/>
            <person name="Vollebregt A.W."/>
            <person name="Zhao Z."/>
            <person name="Wu L."/>
            <person name="Kumar M."/>
            <person name="Stam H."/>
            <person name="van den Berg M.A."/>
            <person name="Pel H.J."/>
        </authorList>
    </citation>
    <scope>NUCLEOTIDE SEQUENCE [LARGE SCALE GENOMIC DNA]</scope>
    <source>
        <strain evidence="2 3">CBS 393.64</strain>
    </source>
</reference>
<dbReference type="InterPro" id="IPR056672">
    <property type="entry name" value="DUF7770"/>
</dbReference>
<feature type="domain" description="DUF7770" evidence="1">
    <location>
        <begin position="2"/>
        <end position="154"/>
    </location>
</feature>
<dbReference type="RefSeq" id="XP_013331412.1">
    <property type="nucleotide sequence ID" value="XM_013475958.1"/>
</dbReference>
<gene>
    <name evidence="2" type="ORF">T310_1159</name>
</gene>